<dbReference type="Gene3D" id="2.40.30.10">
    <property type="entry name" value="Translation factors"/>
    <property type="match status" value="1"/>
</dbReference>
<dbReference type="PANTHER" id="PTHR43261">
    <property type="entry name" value="TRANSLATION ELONGATION FACTOR G-RELATED"/>
    <property type="match status" value="1"/>
</dbReference>
<feature type="domain" description="Tr-type G" evidence="5">
    <location>
        <begin position="7"/>
        <end position="267"/>
    </location>
</feature>
<dbReference type="InterPro" id="IPR009000">
    <property type="entry name" value="Transl_B-barrel_sf"/>
</dbReference>
<dbReference type="Gene3D" id="3.30.70.240">
    <property type="match status" value="1"/>
</dbReference>
<protein>
    <recommendedName>
        <fullName evidence="1">Elongation factor G</fullName>
    </recommendedName>
</protein>
<dbReference type="NCBIfam" id="NF009381">
    <property type="entry name" value="PRK12740.1-5"/>
    <property type="match status" value="1"/>
</dbReference>
<dbReference type="SMART" id="SM00838">
    <property type="entry name" value="EFG_C"/>
    <property type="match status" value="1"/>
</dbReference>
<name>A0A517R2T0_9PLAN</name>
<keyword evidence="6" id="KW-0648">Protein biosynthesis</keyword>
<evidence type="ECO:0000259" key="5">
    <source>
        <dbReference type="PROSITE" id="PS51722"/>
    </source>
</evidence>
<accession>A0A517R2T0</accession>
<dbReference type="InterPro" id="IPR000640">
    <property type="entry name" value="EFG_V-like"/>
</dbReference>
<dbReference type="InterPro" id="IPR020568">
    <property type="entry name" value="Ribosomal_Su5_D2-typ_SF"/>
</dbReference>
<dbReference type="Proteomes" id="UP000317318">
    <property type="component" value="Chromosome"/>
</dbReference>
<dbReference type="InterPro" id="IPR035649">
    <property type="entry name" value="EFG_V"/>
</dbReference>
<keyword evidence="7" id="KW-1185">Reference proteome</keyword>
<dbReference type="SUPFAM" id="SSF52540">
    <property type="entry name" value="P-loop containing nucleoside triphosphate hydrolases"/>
    <property type="match status" value="1"/>
</dbReference>
<keyword evidence="3" id="KW-0342">GTP-binding</keyword>
<evidence type="ECO:0000256" key="1">
    <source>
        <dbReference type="ARBA" id="ARBA00017872"/>
    </source>
</evidence>
<evidence type="ECO:0000256" key="2">
    <source>
        <dbReference type="ARBA" id="ARBA00022741"/>
    </source>
</evidence>
<evidence type="ECO:0000313" key="7">
    <source>
        <dbReference type="Proteomes" id="UP000317318"/>
    </source>
</evidence>
<dbReference type="InterPro" id="IPR005517">
    <property type="entry name" value="Transl_elong_EFG/EF2_IV"/>
</dbReference>
<evidence type="ECO:0000256" key="3">
    <source>
        <dbReference type="ARBA" id="ARBA00023134"/>
    </source>
</evidence>
<dbReference type="EMBL" id="CP036268">
    <property type="protein sequence ID" value="QDT38153.1"/>
    <property type="molecule type" value="Genomic_DNA"/>
</dbReference>
<dbReference type="FunFam" id="3.30.70.240:FF:000001">
    <property type="entry name" value="Elongation factor G"/>
    <property type="match status" value="1"/>
</dbReference>
<keyword evidence="6" id="KW-0251">Elongation factor</keyword>
<dbReference type="PROSITE" id="PS51722">
    <property type="entry name" value="G_TR_2"/>
    <property type="match status" value="1"/>
</dbReference>
<dbReference type="GO" id="GO:0003924">
    <property type="term" value="F:GTPase activity"/>
    <property type="evidence" value="ECO:0007669"/>
    <property type="project" value="InterPro"/>
</dbReference>
<dbReference type="GO" id="GO:0005525">
    <property type="term" value="F:GTP binding"/>
    <property type="evidence" value="ECO:0007669"/>
    <property type="project" value="UniProtKB-KW"/>
</dbReference>
<dbReference type="CDD" id="cd16262">
    <property type="entry name" value="EFG_III"/>
    <property type="match status" value="1"/>
</dbReference>
<dbReference type="Pfam" id="PF22042">
    <property type="entry name" value="EF-G_D2"/>
    <property type="match status" value="1"/>
</dbReference>
<dbReference type="Pfam" id="PF14492">
    <property type="entry name" value="EFG_III"/>
    <property type="match status" value="1"/>
</dbReference>
<sequence length="699" mass="76227">MAVRHVDELRNVALVGHAAVGKTTLADRMLFKAGVIPQAGSVDDGTSFLDAEDEERSRHMSIFSHICHFAHNGTRINLLDTPGFPDFAGQLAGALRAVETAVVVIHACHGIEVNSRRGFQEAAQEGLARMILINDCDCDGADLKALLENTREMFGSECVPMNLPVGEGGSFKSVVSVLNSAEASASELPISFDEVRQMLIDAIVESDDKLMERFFDGEELSEQDLVVGATRAMLSGTLIPIFFASASADVGVAELMDALATYAPSPAKLPHQAVTADGRVVDLVPSEDGPAIGQVFKTRIDQYAGKLSYVRIFSGRLTKDATVTDFASGRTVKLHGLLDLQGGQQEGAEEAFAGDIVAVPKVEELHVGDTIGMNGAERQLPPIRFPKPVIGLAVEPKSRSDQQKISTALHRMEEEDQTFHFTRDDETNEMVIQGMSELHLKLVEERLHTREHVDIVTHTPRVPYRETVTGEATDSYRHKKQSGGAGQFAEVHLRVSQLPPGINPDEYFTKDRFEHLRHFHHDPDINFAFVDRVSGGSVPNQFIPAVEKGVREQMRAGVAAGYQVQDVCVELFFGKDHPVDSNENAFKAAGRNCFKKVFEQAKPTLLEPVVRAEITVPDETVGAVTGDISTRRGRVEGLEPAGNGLETITAVVPLAEMLTYARVLSSLSAGKGQFTMAVTQYELMPHHEQQKVLEPVGEK</sequence>
<dbReference type="SUPFAM" id="SSF50447">
    <property type="entry name" value="Translation proteins"/>
    <property type="match status" value="1"/>
</dbReference>
<keyword evidence="2" id="KW-0547">Nucleotide-binding</keyword>
<dbReference type="OrthoDB" id="9804431at2"/>
<dbReference type="CDD" id="cd01434">
    <property type="entry name" value="EFG_mtEFG1_IV"/>
    <property type="match status" value="1"/>
</dbReference>
<dbReference type="PANTHER" id="PTHR43261:SF6">
    <property type="entry name" value="ELONGATION FACTOR G-LIKE PROTEIN"/>
    <property type="match status" value="1"/>
</dbReference>
<evidence type="ECO:0000313" key="6">
    <source>
        <dbReference type="EMBL" id="QDT38153.1"/>
    </source>
</evidence>
<dbReference type="Pfam" id="PF03764">
    <property type="entry name" value="EFG_IV"/>
    <property type="match status" value="2"/>
</dbReference>
<dbReference type="AlphaFoldDB" id="A0A517R2T0"/>
<dbReference type="Gene3D" id="3.30.70.870">
    <property type="entry name" value="Elongation Factor G (Translational Gtpase), domain 3"/>
    <property type="match status" value="1"/>
</dbReference>
<comment type="function">
    <text evidence="4">Catalyzes the GTP-dependent ribosomal translocation step during translation elongation. During this step, the ribosome changes from the pre-translocational (PRE) to the post-translocational (POST) state as the newly formed A-site-bound peptidyl-tRNA and P-site-bound deacylated tRNA move to the P and E sites, respectively. Catalyzes the coordinated movement of the two tRNA molecules, the mRNA and conformational changes in the ribosome.</text>
</comment>
<gene>
    <name evidence="6" type="primary">fusA_3</name>
    <name evidence="6" type="ORF">Pan189_25430</name>
</gene>
<dbReference type="SUPFAM" id="SSF54211">
    <property type="entry name" value="Ribosomal protein S5 domain 2-like"/>
    <property type="match status" value="1"/>
</dbReference>
<dbReference type="GO" id="GO:0003746">
    <property type="term" value="F:translation elongation factor activity"/>
    <property type="evidence" value="ECO:0007669"/>
    <property type="project" value="UniProtKB-KW"/>
</dbReference>
<dbReference type="InterPro" id="IPR047872">
    <property type="entry name" value="EFG_IV"/>
</dbReference>
<dbReference type="KEGG" id="svp:Pan189_25430"/>
<dbReference type="SUPFAM" id="SSF54980">
    <property type="entry name" value="EF-G C-terminal domain-like"/>
    <property type="match status" value="2"/>
</dbReference>
<dbReference type="InterPro" id="IPR053905">
    <property type="entry name" value="EF-G-like_DII"/>
</dbReference>
<dbReference type="InterPro" id="IPR014721">
    <property type="entry name" value="Ribsml_uS5_D2-typ_fold_subgr"/>
</dbReference>
<dbReference type="SMART" id="SM00889">
    <property type="entry name" value="EFG_IV"/>
    <property type="match status" value="1"/>
</dbReference>
<proteinExistence type="predicted"/>
<dbReference type="InterPro" id="IPR000795">
    <property type="entry name" value="T_Tr_GTP-bd_dom"/>
</dbReference>
<dbReference type="GO" id="GO:0032790">
    <property type="term" value="P:ribosome disassembly"/>
    <property type="evidence" value="ECO:0007669"/>
    <property type="project" value="TreeGrafter"/>
</dbReference>
<dbReference type="CDD" id="cd03713">
    <property type="entry name" value="EFG_mtEFG_C"/>
    <property type="match status" value="1"/>
</dbReference>
<dbReference type="RefSeq" id="WP_145364200.1">
    <property type="nucleotide sequence ID" value="NZ_CP036268.1"/>
</dbReference>
<organism evidence="6 7">
    <name type="scientific">Stratiformator vulcanicus</name>
    <dbReference type="NCBI Taxonomy" id="2527980"/>
    <lineage>
        <taxon>Bacteria</taxon>
        <taxon>Pseudomonadati</taxon>
        <taxon>Planctomycetota</taxon>
        <taxon>Planctomycetia</taxon>
        <taxon>Planctomycetales</taxon>
        <taxon>Planctomycetaceae</taxon>
        <taxon>Stratiformator</taxon>
    </lineage>
</organism>
<dbReference type="Gene3D" id="3.30.230.10">
    <property type="match status" value="1"/>
</dbReference>
<dbReference type="InterPro" id="IPR041095">
    <property type="entry name" value="EFG_II"/>
</dbReference>
<evidence type="ECO:0000256" key="4">
    <source>
        <dbReference type="ARBA" id="ARBA00024731"/>
    </source>
</evidence>
<dbReference type="Pfam" id="PF00679">
    <property type="entry name" value="EFG_C"/>
    <property type="match status" value="1"/>
</dbReference>
<dbReference type="Pfam" id="PF00009">
    <property type="entry name" value="GTP_EFTU"/>
    <property type="match status" value="1"/>
</dbReference>
<reference evidence="6 7" key="1">
    <citation type="submission" date="2019-02" db="EMBL/GenBank/DDBJ databases">
        <title>Deep-cultivation of Planctomycetes and their phenomic and genomic characterization uncovers novel biology.</title>
        <authorList>
            <person name="Wiegand S."/>
            <person name="Jogler M."/>
            <person name="Boedeker C."/>
            <person name="Pinto D."/>
            <person name="Vollmers J."/>
            <person name="Rivas-Marin E."/>
            <person name="Kohn T."/>
            <person name="Peeters S.H."/>
            <person name="Heuer A."/>
            <person name="Rast P."/>
            <person name="Oberbeckmann S."/>
            <person name="Bunk B."/>
            <person name="Jeske O."/>
            <person name="Meyerdierks A."/>
            <person name="Storesund J.E."/>
            <person name="Kallscheuer N."/>
            <person name="Luecker S."/>
            <person name="Lage O.M."/>
            <person name="Pohl T."/>
            <person name="Merkel B.J."/>
            <person name="Hornburger P."/>
            <person name="Mueller R.-W."/>
            <person name="Bruemmer F."/>
            <person name="Labrenz M."/>
            <person name="Spormann A.M."/>
            <person name="Op den Camp H."/>
            <person name="Overmann J."/>
            <person name="Amann R."/>
            <person name="Jetten M.S.M."/>
            <person name="Mascher T."/>
            <person name="Medema M.H."/>
            <person name="Devos D.P."/>
            <person name="Kaster A.-K."/>
            <person name="Ovreas L."/>
            <person name="Rohde M."/>
            <person name="Galperin M.Y."/>
            <person name="Jogler C."/>
        </authorList>
    </citation>
    <scope>NUCLEOTIDE SEQUENCE [LARGE SCALE GENOMIC DNA]</scope>
    <source>
        <strain evidence="6 7">Pan189</strain>
    </source>
</reference>
<dbReference type="InterPro" id="IPR027417">
    <property type="entry name" value="P-loop_NTPase"/>
</dbReference>
<dbReference type="InterPro" id="IPR035647">
    <property type="entry name" value="EFG_III/V"/>
</dbReference>
<dbReference type="Gene3D" id="3.40.50.300">
    <property type="entry name" value="P-loop containing nucleotide triphosphate hydrolases"/>
    <property type="match status" value="1"/>
</dbReference>
<dbReference type="InterPro" id="IPR009022">
    <property type="entry name" value="EFG_III"/>
</dbReference>